<dbReference type="GO" id="GO:0019856">
    <property type="term" value="P:pyrimidine nucleobase biosynthetic process"/>
    <property type="evidence" value="ECO:0007669"/>
    <property type="project" value="TreeGrafter"/>
</dbReference>
<keyword evidence="5 9" id="KW-0067">ATP-binding</keyword>
<dbReference type="Pfam" id="PF00117">
    <property type="entry name" value="GATase"/>
    <property type="match status" value="2"/>
</dbReference>
<dbReference type="UniPathway" id="UPA00159">
    <property type="reaction ID" value="UER00277"/>
</dbReference>
<feature type="compositionally biased region" description="Basic and acidic residues" evidence="10">
    <location>
        <begin position="562"/>
        <end position="574"/>
    </location>
</feature>
<evidence type="ECO:0000256" key="5">
    <source>
        <dbReference type="ARBA" id="ARBA00022840"/>
    </source>
</evidence>
<dbReference type="Gene3D" id="3.40.50.300">
    <property type="entry name" value="P-loop containing nucleotide triphosphate hydrolases"/>
    <property type="match status" value="1"/>
</dbReference>
<evidence type="ECO:0000259" key="11">
    <source>
        <dbReference type="Pfam" id="PF00117"/>
    </source>
</evidence>
<evidence type="ECO:0000256" key="9">
    <source>
        <dbReference type="RuleBase" id="RU810713"/>
    </source>
</evidence>
<dbReference type="GeneID" id="30911767"/>
<dbReference type="InterPro" id="IPR004468">
    <property type="entry name" value="CTP_synthase"/>
</dbReference>
<dbReference type="SUPFAM" id="SSF52317">
    <property type="entry name" value="Class I glutamine amidotransferase-like"/>
    <property type="match status" value="2"/>
</dbReference>
<dbReference type="GO" id="GO:0005524">
    <property type="term" value="F:ATP binding"/>
    <property type="evidence" value="ECO:0007669"/>
    <property type="project" value="UniProtKB-KW"/>
</dbReference>
<feature type="region of interest" description="Disordered" evidence="10">
    <location>
        <begin position="562"/>
        <end position="641"/>
    </location>
</feature>
<dbReference type="AlphaFoldDB" id="A0A1B1E5Y9"/>
<evidence type="ECO:0000259" key="12">
    <source>
        <dbReference type="Pfam" id="PF06418"/>
    </source>
</evidence>
<feature type="compositionally biased region" description="Polar residues" evidence="10">
    <location>
        <begin position="590"/>
        <end position="612"/>
    </location>
</feature>
<dbReference type="GO" id="GO:0042802">
    <property type="term" value="F:identical protein binding"/>
    <property type="evidence" value="ECO:0007669"/>
    <property type="project" value="TreeGrafter"/>
</dbReference>
<sequence>MDSAEDVNTITKYIIVTGGNMSGLGKGTAMSSMGVLLLTKNILLTTIKIDPYLNIDAGTMSPYEHGEVYVLEDGGEVDLDLGNYERFLNIKLSYKNNITSGKVYEEVIKKERKGEYLGKTVQVVPHVTDAIQNWIKGVIDDNIKRMKKEYNIRASSTPNTVPCICMIEVGGTVGDIESAVYLEALQQLINNLNADDVCLCHLSYVPIMGILREQKTKPTQHSVKILREAGLKPDFIFCRCEEPLTEEAIQKISLFSQVKNEHVISLHDTSNVYKVPLILEQQNFSANVLKKLNLQNTVMKNKLQISPYSFSTWKQLSDRYESSNECVVIGIVGKYTASNDTYLSIISSLVHACIECGFKLIIKYINSSHLSLKKKNKKKNIDLKRKARKYAYDNTCSQSNTTQKHLFVDDTTSDEDYDKKRKMKYERAWDILRSVDGILVPGGFGTRGIQGKYLSSKYCRMHNVPYLGICLGMQTAVIDVARQYLNKYASSEEFEDLVEVHNNSDDKMINKKKREFNKCATDYPGDVSDFTKEDEKNIFSTSREFRKGRSHTDDVCFEMKKENPHIRSDQHDAKNIPQSSVPYNEDNDSDTLSQKKQAISACSTNEEISNSIGLEASEVGENDQTIPDGTTGQNGKGKKEHSAKCHSDMMKCNASLPCNEGEEPSDVTDLLTTQKYIEDIPKKITDPALQEKIKLMGIQDYYKSIEEIDNNNVIISMNEFKGEDNKGGTMRLGVKQSKVIDKDSLTYKAYDEATYIFERHRHRFEINPKYVPLLESVGLSFVAKDVDSVRMEICEMKKLNFYVGVQFHPEFTSRPFKANPIFLAFILASKGKLKERLDKYGNKLCSGSLYR</sequence>
<protein>
    <recommendedName>
        <fullName evidence="9">CTP synthase</fullName>
        <ecNumber evidence="9">6.3.4.2</ecNumber>
    </recommendedName>
    <alternativeName>
        <fullName evidence="9">UTP--ammonia ligase</fullName>
    </alternativeName>
</protein>
<reference evidence="14" key="1">
    <citation type="submission" date="2016-06" db="EMBL/GenBank/DDBJ databases">
        <title>First high quality genome sequence of Plasmodium coatneyi using continuous long reads from single molecule, real-time sequencing.</title>
        <authorList>
            <person name="Chien J.-T."/>
            <person name="Pakala S.B."/>
            <person name="Geraldo J.A."/>
            <person name="Lapp S.A."/>
            <person name="Barnwell J.W."/>
            <person name="Kissinger J.C."/>
            <person name="Galinski M.R."/>
            <person name="Humphrey J.C."/>
        </authorList>
    </citation>
    <scope>NUCLEOTIDE SEQUENCE [LARGE SCALE GENOMIC DNA]</scope>
    <source>
        <strain evidence="14">Hackeri</strain>
    </source>
</reference>
<accession>A0A1B1E5Y9</accession>
<evidence type="ECO:0000313" key="13">
    <source>
        <dbReference type="EMBL" id="ANQ10436.1"/>
    </source>
</evidence>
<keyword evidence="6 9" id="KW-0315">Glutamine amidotransferase</keyword>
<dbReference type="RefSeq" id="XP_019917131.1">
    <property type="nucleotide sequence ID" value="XM_020061815.1"/>
</dbReference>
<keyword evidence="4 9" id="KW-0547">Nucleotide-binding</keyword>
<comment type="similarity">
    <text evidence="2 9">Belongs to the CTP synthase family.</text>
</comment>
<dbReference type="InterPro" id="IPR027417">
    <property type="entry name" value="P-loop_NTPase"/>
</dbReference>
<organism evidence="13 14">
    <name type="scientific">Plasmodium coatneyi</name>
    <dbReference type="NCBI Taxonomy" id="208452"/>
    <lineage>
        <taxon>Eukaryota</taxon>
        <taxon>Sar</taxon>
        <taxon>Alveolata</taxon>
        <taxon>Apicomplexa</taxon>
        <taxon>Aconoidasida</taxon>
        <taxon>Haemosporida</taxon>
        <taxon>Plasmodiidae</taxon>
        <taxon>Plasmodium</taxon>
    </lineage>
</organism>
<dbReference type="OrthoDB" id="1739076at2759"/>
<dbReference type="CDD" id="cd03113">
    <property type="entry name" value="CTPS_N"/>
    <property type="match status" value="1"/>
</dbReference>
<comment type="function">
    <text evidence="9">Catalyzes the ATP-dependent amination of UTP to CTP with either L-glutamine or ammonia as the source of nitrogen.</text>
</comment>
<evidence type="ECO:0000256" key="10">
    <source>
        <dbReference type="SAM" id="MobiDB-lite"/>
    </source>
</evidence>
<evidence type="ECO:0000256" key="4">
    <source>
        <dbReference type="ARBA" id="ARBA00022741"/>
    </source>
</evidence>
<dbReference type="Pfam" id="PF06418">
    <property type="entry name" value="CTP_synth_N"/>
    <property type="match status" value="1"/>
</dbReference>
<feature type="domain" description="CTP synthase N-terminal" evidence="12">
    <location>
        <begin position="12"/>
        <end position="294"/>
    </location>
</feature>
<evidence type="ECO:0000256" key="1">
    <source>
        <dbReference type="ARBA" id="ARBA00005171"/>
    </source>
</evidence>
<gene>
    <name evidence="13" type="ORF">PCOAH_00050330</name>
</gene>
<evidence type="ECO:0000256" key="3">
    <source>
        <dbReference type="ARBA" id="ARBA00022598"/>
    </source>
</evidence>
<keyword evidence="7 9" id="KW-0665">Pyrimidine biosynthesis</keyword>
<keyword evidence="14" id="KW-1185">Reference proteome</keyword>
<keyword evidence="3 9" id="KW-0436">Ligase</keyword>
<feature type="domain" description="Glutamine amidotransferase" evidence="11">
    <location>
        <begin position="722"/>
        <end position="826"/>
    </location>
</feature>
<dbReference type="Gene3D" id="3.40.50.880">
    <property type="match status" value="2"/>
</dbReference>
<dbReference type="InterPro" id="IPR017926">
    <property type="entry name" value="GATASE"/>
</dbReference>
<feature type="domain" description="Glutamine amidotransferase" evidence="11">
    <location>
        <begin position="431"/>
        <end position="561"/>
    </location>
</feature>
<dbReference type="Proteomes" id="UP000092716">
    <property type="component" value="Chromosome 13"/>
</dbReference>
<dbReference type="PANTHER" id="PTHR11550:SF0">
    <property type="entry name" value="CTP SYNTHASE-RELATED"/>
    <property type="match status" value="1"/>
</dbReference>
<proteinExistence type="inferred from homology"/>
<comment type="pathway">
    <text evidence="1 9">Pyrimidine metabolism; CTP biosynthesis via de novo pathway; CTP from UDP: step 2/2.</text>
</comment>
<feature type="compositionally biased region" description="Polar residues" evidence="10">
    <location>
        <begin position="622"/>
        <end position="633"/>
    </location>
</feature>
<dbReference type="PANTHER" id="PTHR11550">
    <property type="entry name" value="CTP SYNTHASE"/>
    <property type="match status" value="1"/>
</dbReference>
<dbReference type="KEGG" id="pcot:PCOAH_00050330"/>
<name>A0A1B1E5Y9_9APIC</name>
<comment type="catalytic activity">
    <reaction evidence="8 9">
        <text>UTP + L-glutamine + ATP + H2O = CTP + L-glutamate + ADP + phosphate + 2 H(+)</text>
        <dbReference type="Rhea" id="RHEA:26426"/>
        <dbReference type="ChEBI" id="CHEBI:15377"/>
        <dbReference type="ChEBI" id="CHEBI:15378"/>
        <dbReference type="ChEBI" id="CHEBI:29985"/>
        <dbReference type="ChEBI" id="CHEBI:30616"/>
        <dbReference type="ChEBI" id="CHEBI:37563"/>
        <dbReference type="ChEBI" id="CHEBI:43474"/>
        <dbReference type="ChEBI" id="CHEBI:46398"/>
        <dbReference type="ChEBI" id="CHEBI:58359"/>
        <dbReference type="ChEBI" id="CHEBI:456216"/>
        <dbReference type="EC" id="6.3.4.2"/>
    </reaction>
</comment>
<dbReference type="VEuPathDB" id="PlasmoDB:PCOAH_00050330"/>
<dbReference type="GO" id="GO:0003883">
    <property type="term" value="F:CTP synthase activity"/>
    <property type="evidence" value="ECO:0007669"/>
    <property type="project" value="UniProtKB-UniRule"/>
</dbReference>
<evidence type="ECO:0000256" key="7">
    <source>
        <dbReference type="ARBA" id="ARBA00022975"/>
    </source>
</evidence>
<dbReference type="EMBL" id="CP016251">
    <property type="protein sequence ID" value="ANQ10436.1"/>
    <property type="molecule type" value="Genomic_DNA"/>
</dbReference>
<dbReference type="InterPro" id="IPR017456">
    <property type="entry name" value="CTP_synthase_N"/>
</dbReference>
<evidence type="ECO:0000256" key="2">
    <source>
        <dbReference type="ARBA" id="ARBA00007533"/>
    </source>
</evidence>
<evidence type="ECO:0000256" key="6">
    <source>
        <dbReference type="ARBA" id="ARBA00022962"/>
    </source>
</evidence>
<dbReference type="SUPFAM" id="SSF52540">
    <property type="entry name" value="P-loop containing nucleoside triphosphate hydrolases"/>
    <property type="match status" value="1"/>
</dbReference>
<dbReference type="NCBIfam" id="NF003792">
    <property type="entry name" value="PRK05380.1"/>
    <property type="match status" value="1"/>
</dbReference>
<dbReference type="InterPro" id="IPR029062">
    <property type="entry name" value="Class_I_gatase-like"/>
</dbReference>
<dbReference type="EC" id="6.3.4.2" evidence="9"/>
<dbReference type="FunFam" id="3.40.50.300:FF:000207">
    <property type="entry name" value="CTP synthase"/>
    <property type="match status" value="1"/>
</dbReference>
<dbReference type="GO" id="GO:0044210">
    <property type="term" value="P:'de novo' CTP biosynthetic process"/>
    <property type="evidence" value="ECO:0007669"/>
    <property type="project" value="UniProtKB-UniRule"/>
</dbReference>
<evidence type="ECO:0000313" key="14">
    <source>
        <dbReference type="Proteomes" id="UP000092716"/>
    </source>
</evidence>
<evidence type="ECO:0000256" key="8">
    <source>
        <dbReference type="ARBA" id="ARBA00047781"/>
    </source>
</evidence>